<dbReference type="EMBL" id="AMZH03000288">
    <property type="protein sequence ID" value="RRT84506.1"/>
    <property type="molecule type" value="Genomic_DNA"/>
</dbReference>
<comment type="caution">
    <text evidence="1">The sequence shown here is derived from an EMBL/GenBank/DDBJ whole genome shotgun (WGS) entry which is preliminary data.</text>
</comment>
<organism evidence="1 2">
    <name type="scientific">Ensete ventricosum</name>
    <name type="common">Abyssinian banana</name>
    <name type="synonym">Musa ensete</name>
    <dbReference type="NCBI Taxonomy" id="4639"/>
    <lineage>
        <taxon>Eukaryota</taxon>
        <taxon>Viridiplantae</taxon>
        <taxon>Streptophyta</taxon>
        <taxon>Embryophyta</taxon>
        <taxon>Tracheophyta</taxon>
        <taxon>Spermatophyta</taxon>
        <taxon>Magnoliopsida</taxon>
        <taxon>Liliopsida</taxon>
        <taxon>Zingiberales</taxon>
        <taxon>Musaceae</taxon>
        <taxon>Ensete</taxon>
    </lineage>
</organism>
<evidence type="ECO:0000313" key="1">
    <source>
        <dbReference type="EMBL" id="RRT84506.1"/>
    </source>
</evidence>
<dbReference type="Proteomes" id="UP000287651">
    <property type="component" value="Unassembled WGS sequence"/>
</dbReference>
<accession>A0A427B7U8</accession>
<evidence type="ECO:0000313" key="2">
    <source>
        <dbReference type="Proteomes" id="UP000287651"/>
    </source>
</evidence>
<proteinExistence type="predicted"/>
<dbReference type="AlphaFoldDB" id="A0A427B7U8"/>
<sequence>MSLMITRSSASSHVAATSSIRIALTLNLVSHVTCLDYHANLVEQVTNDNL</sequence>
<gene>
    <name evidence="1" type="ORF">B296_00008453</name>
</gene>
<protein>
    <submittedName>
        <fullName evidence="1">Uncharacterized protein</fullName>
    </submittedName>
</protein>
<reference evidence="1 2" key="1">
    <citation type="journal article" date="2014" name="Agronomy (Basel)">
        <title>A Draft Genome Sequence for Ensete ventricosum, the Drought-Tolerant Tree Against Hunger.</title>
        <authorList>
            <person name="Harrison J."/>
            <person name="Moore K.A."/>
            <person name="Paszkiewicz K."/>
            <person name="Jones T."/>
            <person name="Grant M."/>
            <person name="Ambacheew D."/>
            <person name="Muzemil S."/>
            <person name="Studholme D.J."/>
        </authorList>
    </citation>
    <scope>NUCLEOTIDE SEQUENCE [LARGE SCALE GENOMIC DNA]</scope>
</reference>
<name>A0A427B7U8_ENSVE</name>